<feature type="transmembrane region" description="Helical" evidence="1">
    <location>
        <begin position="182"/>
        <end position="199"/>
    </location>
</feature>
<evidence type="ECO:0000256" key="1">
    <source>
        <dbReference type="SAM" id="Phobius"/>
    </source>
</evidence>
<feature type="transmembrane region" description="Helical" evidence="1">
    <location>
        <begin position="31"/>
        <end position="49"/>
    </location>
</feature>
<keyword evidence="1" id="KW-0472">Membrane</keyword>
<feature type="transmembrane region" description="Helical" evidence="1">
    <location>
        <begin position="7"/>
        <end position="25"/>
    </location>
</feature>
<keyword evidence="1" id="KW-1133">Transmembrane helix</keyword>
<organism evidence="2 3">
    <name type="scientific">Billgrantia aerodenitrificans</name>
    <dbReference type="NCBI Taxonomy" id="2733483"/>
    <lineage>
        <taxon>Bacteria</taxon>
        <taxon>Pseudomonadati</taxon>
        <taxon>Pseudomonadota</taxon>
        <taxon>Gammaproteobacteria</taxon>
        <taxon>Oceanospirillales</taxon>
        <taxon>Halomonadaceae</taxon>
        <taxon>Billgrantia</taxon>
    </lineage>
</organism>
<sequence>MGNLQRGWLRTLGIGGIGGALFMVLGLPVPWLLGALFAGIVAMFLGVCWESPWHGRALGQVLVGSTLGFAFTQDVLAQVVAMAGPILLGASLSILSGLVTAVVLRRTLVGDWATAYFAAMPAGLAEMSLLGARHGGNPVIIITCHVLRVVSIVCLVPLGFVLLYGGDWQDLTIVRPNGVSHLGWLPITVAGAVLVALLFQRLRIPNALILGSICFGASVQLLDIPLPAIPEALFAFGQVLLGATLAMEFTRERMSALQTYALPAVSVTALLMSMSLTIALYLSWLFDLDGITSVIAMSPAGSVEMAVTAVSLGAEFQLVIAFHLARVFMINGLMGPIFSVVHYWIARRD</sequence>
<reference evidence="2 3" key="1">
    <citation type="journal article" date="2021" name="Front. Microbiol.">
        <title>Aerobic Denitrification and Heterotrophic Sulfur Oxidation in the Genus Halomonas Revealed by Six Novel Species Characterizations and Genome-Based Analysis.</title>
        <authorList>
            <person name="Wang L."/>
            <person name="Shao Z."/>
        </authorList>
    </citation>
    <scope>NUCLEOTIDE SEQUENCE [LARGE SCALE GENOMIC DNA]</scope>
    <source>
        <strain evidence="2 3">MCCC 1A11058</strain>
    </source>
</reference>
<dbReference type="NCBIfam" id="TIGR03082">
    <property type="entry name" value="Gneg_AbrB_dup"/>
    <property type="match status" value="2"/>
</dbReference>
<accession>A0ABS9ARL3</accession>
<dbReference type="PANTHER" id="PTHR38457">
    <property type="entry name" value="REGULATOR ABRB-RELATED"/>
    <property type="match status" value="1"/>
</dbReference>
<keyword evidence="3" id="KW-1185">Reference proteome</keyword>
<comment type="caution">
    <text evidence="2">The sequence shown here is derived from an EMBL/GenBank/DDBJ whole genome shotgun (WGS) entry which is preliminary data.</text>
</comment>
<dbReference type="EMBL" id="JABFTV010000004">
    <property type="protein sequence ID" value="MCE8024376.1"/>
    <property type="molecule type" value="Genomic_DNA"/>
</dbReference>
<protein>
    <submittedName>
        <fullName evidence="2">AbrB family transcriptional regulator</fullName>
    </submittedName>
</protein>
<feature type="transmembrane region" description="Helical" evidence="1">
    <location>
        <begin position="86"/>
        <end position="104"/>
    </location>
</feature>
<evidence type="ECO:0000313" key="3">
    <source>
        <dbReference type="Proteomes" id="UP001320272"/>
    </source>
</evidence>
<feature type="transmembrane region" description="Helical" evidence="1">
    <location>
        <begin position="324"/>
        <end position="345"/>
    </location>
</feature>
<dbReference type="PIRSF" id="PIRSF038991">
    <property type="entry name" value="Protein_AbrB"/>
    <property type="match status" value="1"/>
</dbReference>
<feature type="transmembrane region" description="Helical" evidence="1">
    <location>
        <begin position="232"/>
        <end position="249"/>
    </location>
</feature>
<dbReference type="InterPro" id="IPR017516">
    <property type="entry name" value="AbrB_dup"/>
</dbReference>
<evidence type="ECO:0000313" key="2">
    <source>
        <dbReference type="EMBL" id="MCE8024376.1"/>
    </source>
</evidence>
<dbReference type="PANTHER" id="PTHR38457:SF1">
    <property type="entry name" value="REGULATOR ABRB-RELATED"/>
    <property type="match status" value="1"/>
</dbReference>
<dbReference type="Pfam" id="PF05145">
    <property type="entry name" value="AbrB"/>
    <property type="match status" value="1"/>
</dbReference>
<dbReference type="RefSeq" id="WP_234253744.1">
    <property type="nucleotide sequence ID" value="NZ_JABFTV010000004.1"/>
</dbReference>
<feature type="transmembrane region" description="Helical" evidence="1">
    <location>
        <begin position="261"/>
        <end position="284"/>
    </location>
</feature>
<feature type="transmembrane region" description="Helical" evidence="1">
    <location>
        <begin position="206"/>
        <end position="226"/>
    </location>
</feature>
<gene>
    <name evidence="2" type="ORF">HOP59_09550</name>
</gene>
<feature type="transmembrane region" description="Helical" evidence="1">
    <location>
        <begin position="139"/>
        <end position="162"/>
    </location>
</feature>
<keyword evidence="1" id="KW-0812">Transmembrane</keyword>
<proteinExistence type="predicted"/>
<dbReference type="Proteomes" id="UP001320272">
    <property type="component" value="Unassembled WGS sequence"/>
</dbReference>
<name>A0ABS9ARL3_9GAMM</name>
<dbReference type="InterPro" id="IPR007820">
    <property type="entry name" value="AbrB_fam"/>
</dbReference>